<evidence type="ECO:0000256" key="1">
    <source>
        <dbReference type="ARBA" id="ARBA00023015"/>
    </source>
</evidence>
<dbReference type="Proteomes" id="UP000280296">
    <property type="component" value="Unassembled WGS sequence"/>
</dbReference>
<name>A0A432MK43_9BACT</name>
<keyword evidence="3" id="KW-0804">Transcription</keyword>
<dbReference type="Gene3D" id="1.10.10.60">
    <property type="entry name" value="Homeodomain-like"/>
    <property type="match status" value="1"/>
</dbReference>
<dbReference type="InterPro" id="IPR001647">
    <property type="entry name" value="HTH_TetR"/>
</dbReference>
<dbReference type="FunFam" id="1.10.10.60:FF:000141">
    <property type="entry name" value="TetR family transcriptional regulator"/>
    <property type="match status" value="1"/>
</dbReference>
<evidence type="ECO:0000313" key="7">
    <source>
        <dbReference type="Proteomes" id="UP000280296"/>
    </source>
</evidence>
<dbReference type="Pfam" id="PF14246">
    <property type="entry name" value="TetR_C_7"/>
    <property type="match status" value="1"/>
</dbReference>
<accession>A0A432MK43</accession>
<reference evidence="6 7" key="2">
    <citation type="submission" date="2019-01" db="EMBL/GenBank/DDBJ databases">
        <title>Tautonia sociabilis, a novel thermotolerant planctomycete of Isosphaeraceae family, isolated from a 4000 m deep subterranean habitat.</title>
        <authorList>
            <person name="Kovaleva O.L."/>
            <person name="Elcheninov A.G."/>
            <person name="Van Heerden E."/>
            <person name="Toshchakov S.V."/>
            <person name="Novikov A."/>
            <person name="Bonch-Osmolovskaya E.A."/>
            <person name="Kublanov I.V."/>
        </authorList>
    </citation>
    <scope>NUCLEOTIDE SEQUENCE [LARGE SCALE GENOMIC DNA]</scope>
    <source>
        <strain evidence="6 7">GM2012</strain>
    </source>
</reference>
<proteinExistence type="predicted"/>
<dbReference type="PROSITE" id="PS50977">
    <property type="entry name" value="HTH_TETR_2"/>
    <property type="match status" value="1"/>
</dbReference>
<dbReference type="InterPro" id="IPR039536">
    <property type="entry name" value="TetR_C_Proteobacteria"/>
</dbReference>
<evidence type="ECO:0000256" key="4">
    <source>
        <dbReference type="PROSITE-ProRule" id="PRU00335"/>
    </source>
</evidence>
<evidence type="ECO:0000259" key="5">
    <source>
        <dbReference type="PROSITE" id="PS50977"/>
    </source>
</evidence>
<dbReference type="InterPro" id="IPR023772">
    <property type="entry name" value="DNA-bd_HTH_TetR-type_CS"/>
</dbReference>
<feature type="domain" description="HTH tetR-type" evidence="5">
    <location>
        <begin position="18"/>
        <end position="78"/>
    </location>
</feature>
<evidence type="ECO:0000256" key="2">
    <source>
        <dbReference type="ARBA" id="ARBA00023125"/>
    </source>
</evidence>
<dbReference type="RefSeq" id="WP_126725556.1">
    <property type="nucleotide sequence ID" value="NZ_RYZH01000020.1"/>
</dbReference>
<keyword evidence="7" id="KW-1185">Reference proteome</keyword>
<feature type="DNA-binding region" description="H-T-H motif" evidence="4">
    <location>
        <begin position="41"/>
        <end position="60"/>
    </location>
</feature>
<dbReference type="SUPFAM" id="SSF48498">
    <property type="entry name" value="Tetracyclin repressor-like, C-terminal domain"/>
    <property type="match status" value="1"/>
</dbReference>
<dbReference type="PRINTS" id="PR00455">
    <property type="entry name" value="HTHTETR"/>
</dbReference>
<dbReference type="GO" id="GO:0003700">
    <property type="term" value="F:DNA-binding transcription factor activity"/>
    <property type="evidence" value="ECO:0007669"/>
    <property type="project" value="TreeGrafter"/>
</dbReference>
<dbReference type="SUPFAM" id="SSF46689">
    <property type="entry name" value="Homeodomain-like"/>
    <property type="match status" value="1"/>
</dbReference>
<organism evidence="6 7">
    <name type="scientific">Tautonia sociabilis</name>
    <dbReference type="NCBI Taxonomy" id="2080755"/>
    <lineage>
        <taxon>Bacteria</taxon>
        <taxon>Pseudomonadati</taxon>
        <taxon>Planctomycetota</taxon>
        <taxon>Planctomycetia</taxon>
        <taxon>Isosphaerales</taxon>
        <taxon>Isosphaeraceae</taxon>
        <taxon>Tautonia</taxon>
    </lineage>
</organism>
<dbReference type="OrthoDB" id="268339at2"/>
<dbReference type="AlphaFoldDB" id="A0A432MK43"/>
<dbReference type="InterPro" id="IPR036271">
    <property type="entry name" value="Tet_transcr_reg_TetR-rel_C_sf"/>
</dbReference>
<dbReference type="EMBL" id="RYZH01000020">
    <property type="protein sequence ID" value="RUL87498.1"/>
    <property type="molecule type" value="Genomic_DNA"/>
</dbReference>
<dbReference type="Pfam" id="PF00440">
    <property type="entry name" value="TetR_N"/>
    <property type="match status" value="1"/>
</dbReference>
<keyword evidence="2 4" id="KW-0238">DNA-binding</keyword>
<dbReference type="PROSITE" id="PS01081">
    <property type="entry name" value="HTH_TETR_1"/>
    <property type="match status" value="1"/>
</dbReference>
<dbReference type="Gene3D" id="1.10.357.10">
    <property type="entry name" value="Tetracycline Repressor, domain 2"/>
    <property type="match status" value="1"/>
</dbReference>
<dbReference type="GO" id="GO:0000976">
    <property type="term" value="F:transcription cis-regulatory region binding"/>
    <property type="evidence" value="ECO:0007669"/>
    <property type="project" value="TreeGrafter"/>
</dbReference>
<dbReference type="InterPro" id="IPR009057">
    <property type="entry name" value="Homeodomain-like_sf"/>
</dbReference>
<evidence type="ECO:0000313" key="6">
    <source>
        <dbReference type="EMBL" id="RUL87498.1"/>
    </source>
</evidence>
<dbReference type="InterPro" id="IPR050109">
    <property type="entry name" value="HTH-type_TetR-like_transc_reg"/>
</dbReference>
<keyword evidence="1" id="KW-0805">Transcription regulation</keyword>
<dbReference type="PANTHER" id="PTHR30055">
    <property type="entry name" value="HTH-TYPE TRANSCRIPTIONAL REGULATOR RUTR"/>
    <property type="match status" value="1"/>
</dbReference>
<gene>
    <name evidence="6" type="ORF">TsocGM_11700</name>
</gene>
<protein>
    <submittedName>
        <fullName evidence="6">TetR/AcrR family transcriptional regulator</fullName>
    </submittedName>
</protein>
<dbReference type="PANTHER" id="PTHR30055:SF234">
    <property type="entry name" value="HTH-TYPE TRANSCRIPTIONAL REGULATOR BETI"/>
    <property type="match status" value="1"/>
</dbReference>
<comment type="caution">
    <text evidence="6">The sequence shown here is derived from an EMBL/GenBank/DDBJ whole genome shotgun (WGS) entry which is preliminary data.</text>
</comment>
<reference evidence="6 7" key="1">
    <citation type="submission" date="2018-12" db="EMBL/GenBank/DDBJ databases">
        <authorList>
            <person name="Toschakov S.V."/>
        </authorList>
    </citation>
    <scope>NUCLEOTIDE SEQUENCE [LARGE SCALE GENOMIC DNA]</scope>
    <source>
        <strain evidence="6 7">GM2012</strain>
    </source>
</reference>
<evidence type="ECO:0000256" key="3">
    <source>
        <dbReference type="ARBA" id="ARBA00023163"/>
    </source>
</evidence>
<sequence length="224" mass="24922">MGTTETTGVERRWSRRKEARPAEIVAAALECFAERGFAGTTLDTVAARAGVTKGTLYLYFPNKEELFKAVVRESLLPHLEGVLGELSAVPDDPAERIRRLFGFFADRMLDSPLSVIPKLIVAEAGNFPEIARFYLAEVVSRGRGFLAGAIRQGIERGQFRPIDPEQAAYVLLSPMLLAVLWQRSLGPFDDRPFDGKALIRTHLDVFFRGIALEPQPPDREPRPS</sequence>